<sequence>MNTFDKIGFWQNAIPVLGTELEHIKRCLVMVPHPDDESLACAGLIATLIGNGALVTIILTTDGSRSHPNSKRYPPDKLALLRIEELRLAMDLLGLGADALRCYGAVDASMPSQGLDGFDELVTRLKADLILIQPDLILVPYELDPHCDHRATHQLLISALEQARIPRPRIWEYPIWLYENAMASDIPDLIAGELLALDVAKYLNLKVECIQAHISQTTRFIDDDPDGFILLPEVIANFTQQKEYFMERKKINPSETLPKGYFEELYQKDTDPWDFEKSEYEDAKYRSTLAAIPPGNYSRALEIGCSIGVFTRLLADRCKQLLAMDISETALDLARKRLSKSTNVEFLLGGIPQDFPSGEFELIVMSEVGYYLSIEDLLIVGEQIVKSLSRGGILILVHWTHFVADYPLTGDHVHDFFNDLGMPHLDVKRHEHYRLDVYRKP</sequence>
<evidence type="ECO:0000313" key="2">
    <source>
        <dbReference type="Proteomes" id="UP000291485"/>
    </source>
</evidence>
<dbReference type="Pfam" id="PF02585">
    <property type="entry name" value="PIG-L"/>
    <property type="match status" value="1"/>
</dbReference>
<dbReference type="SUPFAM" id="SSF102588">
    <property type="entry name" value="LmbE-like"/>
    <property type="match status" value="1"/>
</dbReference>
<dbReference type="InterPro" id="IPR029063">
    <property type="entry name" value="SAM-dependent_MTases_sf"/>
</dbReference>
<dbReference type="SUPFAM" id="SSF53335">
    <property type="entry name" value="S-adenosyl-L-methionine-dependent methyltransferases"/>
    <property type="match status" value="1"/>
</dbReference>
<dbReference type="GO" id="GO:0016811">
    <property type="term" value="F:hydrolase activity, acting on carbon-nitrogen (but not peptide) bonds, in linear amides"/>
    <property type="evidence" value="ECO:0007669"/>
    <property type="project" value="TreeGrafter"/>
</dbReference>
<dbReference type="InterPro" id="IPR003737">
    <property type="entry name" value="GlcNAc_PI_deacetylase-related"/>
</dbReference>
<proteinExistence type="predicted"/>
<dbReference type="Gene3D" id="3.40.50.10320">
    <property type="entry name" value="LmbE-like"/>
    <property type="match status" value="1"/>
</dbReference>
<dbReference type="GO" id="GO:0032259">
    <property type="term" value="P:methylation"/>
    <property type="evidence" value="ECO:0007669"/>
    <property type="project" value="UniProtKB-KW"/>
</dbReference>
<dbReference type="PANTHER" id="PTHR12993:SF29">
    <property type="entry name" value="BLR3841 PROTEIN"/>
    <property type="match status" value="1"/>
</dbReference>
<dbReference type="Pfam" id="PF05401">
    <property type="entry name" value="NodS"/>
    <property type="match status" value="1"/>
</dbReference>
<dbReference type="GO" id="GO:0009312">
    <property type="term" value="P:oligosaccharide biosynthetic process"/>
    <property type="evidence" value="ECO:0007669"/>
    <property type="project" value="InterPro"/>
</dbReference>
<keyword evidence="1" id="KW-0489">Methyltransferase</keyword>
<keyword evidence="2" id="KW-1185">Reference proteome</keyword>
<dbReference type="PANTHER" id="PTHR12993">
    <property type="entry name" value="N-ACETYLGLUCOSAMINYL-PHOSPHATIDYLINOSITOL DE-N-ACETYLASE-RELATED"/>
    <property type="match status" value="1"/>
</dbReference>
<organism evidence="1 2">
    <name type="scientific">Pedobacter frigidisoli</name>
    <dbReference type="NCBI Taxonomy" id="2530455"/>
    <lineage>
        <taxon>Bacteria</taxon>
        <taxon>Pseudomonadati</taxon>
        <taxon>Bacteroidota</taxon>
        <taxon>Sphingobacteriia</taxon>
        <taxon>Sphingobacteriales</taxon>
        <taxon>Sphingobacteriaceae</taxon>
        <taxon>Pedobacter</taxon>
    </lineage>
</organism>
<dbReference type="OrthoDB" id="9790023at2"/>
<keyword evidence="1" id="KW-0808">Transferase</keyword>
<dbReference type="Proteomes" id="UP000291485">
    <property type="component" value="Unassembled WGS sequence"/>
</dbReference>
<dbReference type="Gene3D" id="3.40.50.150">
    <property type="entry name" value="Vaccinia Virus protein VP39"/>
    <property type="match status" value="1"/>
</dbReference>
<comment type="caution">
    <text evidence="1">The sequence shown here is derived from an EMBL/GenBank/DDBJ whole genome shotgun (WGS) entry which is preliminary data.</text>
</comment>
<dbReference type="EMBL" id="SJSN01000010">
    <property type="protein sequence ID" value="TCD07594.1"/>
    <property type="molecule type" value="Genomic_DNA"/>
</dbReference>
<dbReference type="GO" id="GO:0008757">
    <property type="term" value="F:S-adenosylmethionine-dependent methyltransferase activity"/>
    <property type="evidence" value="ECO:0007669"/>
    <property type="project" value="InterPro"/>
</dbReference>
<dbReference type="InterPro" id="IPR008715">
    <property type="entry name" value="SAM-MeTfrase_NodS-like"/>
</dbReference>
<dbReference type="InterPro" id="IPR024078">
    <property type="entry name" value="LmbE-like_dom_sf"/>
</dbReference>
<evidence type="ECO:0000313" key="1">
    <source>
        <dbReference type="EMBL" id="TCD07594.1"/>
    </source>
</evidence>
<dbReference type="AlphaFoldDB" id="A0A4R0P378"/>
<accession>A0A4R0P378</accession>
<dbReference type="RefSeq" id="WP_131559726.1">
    <property type="nucleotide sequence ID" value="NZ_SJSN01000010.1"/>
</dbReference>
<protein>
    <submittedName>
        <fullName evidence="1">Methyltransferase domain-containing protein</fullName>
    </submittedName>
</protein>
<name>A0A4R0P378_9SPHI</name>
<reference evidence="1 2" key="1">
    <citation type="submission" date="2019-02" db="EMBL/GenBank/DDBJ databases">
        <title>Pedobacter sp. RP-3-11 sp. nov., isolated from Arctic soil.</title>
        <authorList>
            <person name="Dahal R.H."/>
        </authorList>
    </citation>
    <scope>NUCLEOTIDE SEQUENCE [LARGE SCALE GENOMIC DNA]</scope>
    <source>
        <strain evidence="1 2">RP-3-11</strain>
    </source>
</reference>
<dbReference type="CDD" id="cd02440">
    <property type="entry name" value="AdoMet_MTases"/>
    <property type="match status" value="1"/>
</dbReference>
<gene>
    <name evidence="1" type="ORF">EZ449_13720</name>
</gene>